<proteinExistence type="predicted"/>
<dbReference type="SUPFAM" id="SSF49344">
    <property type="entry name" value="CBD9-like"/>
    <property type="match status" value="1"/>
</dbReference>
<gene>
    <name evidence="2" type="ORF">AVDCRST_MAG11-2482</name>
</gene>
<protein>
    <recommendedName>
        <fullName evidence="1">DUF5916 domain-containing protein</fullName>
    </recommendedName>
</protein>
<evidence type="ECO:0000313" key="2">
    <source>
        <dbReference type="EMBL" id="CAA9331233.1"/>
    </source>
</evidence>
<dbReference type="Pfam" id="PF19313">
    <property type="entry name" value="DUF5916"/>
    <property type="match status" value="1"/>
</dbReference>
<reference evidence="2" key="1">
    <citation type="submission" date="2020-02" db="EMBL/GenBank/DDBJ databases">
        <authorList>
            <person name="Meier V. D."/>
        </authorList>
    </citation>
    <scope>NUCLEOTIDE SEQUENCE</scope>
    <source>
        <strain evidence="2">AVDCRST_MAG11</strain>
    </source>
</reference>
<dbReference type="AlphaFoldDB" id="A0A6J4LG28"/>
<dbReference type="Gene3D" id="2.60.40.1190">
    <property type="match status" value="1"/>
</dbReference>
<dbReference type="EMBL" id="CADCTU010000559">
    <property type="protein sequence ID" value="CAA9331233.1"/>
    <property type="molecule type" value="Genomic_DNA"/>
</dbReference>
<accession>A0A6J4LG28</accession>
<dbReference type="CDD" id="cd09618">
    <property type="entry name" value="CBM9_like_2"/>
    <property type="match status" value="1"/>
</dbReference>
<feature type="non-terminal residue" evidence="2">
    <location>
        <position position="1"/>
    </location>
</feature>
<dbReference type="InterPro" id="IPR045670">
    <property type="entry name" value="DUF5916"/>
</dbReference>
<organism evidence="2">
    <name type="scientific">uncultured Gemmatimonadaceae bacterium</name>
    <dbReference type="NCBI Taxonomy" id="246130"/>
    <lineage>
        <taxon>Bacteria</taxon>
        <taxon>Pseudomonadati</taxon>
        <taxon>Gemmatimonadota</taxon>
        <taxon>Gemmatimonadia</taxon>
        <taxon>Gemmatimonadales</taxon>
        <taxon>Gemmatimonadaceae</taxon>
        <taxon>environmental samples</taxon>
    </lineage>
</organism>
<feature type="domain" description="DUF5916" evidence="1">
    <location>
        <begin position="172"/>
        <end position="786"/>
    </location>
</feature>
<sequence>EYEPTTGATPRFRTELRVLYDDRALYVLARMHDPAPDSILPLLSRRDVRTQSDQIKLVIDAYHDGRTAFQFCLNPAGVKRDFYVYNDGVEDVTWDGVWDGAARVDSLGWVAEYRIPFSQLRFANAPSHTFGLLAVRDVARTGQRISWPLYHRNRQGYVSQGGTLTGIDGLVPPRRIEVAPYVVTKNVTQPRLGDAGGFRHPQQATVGADAKVGLASNLTLDATINPDFGQVEADPAVLNLGAFEQFFEERRPFFLEGAGTFAYRTACEDIDTGCTGLFYSRRIGRSPQLAGRYGDAASPTFSTIQGAAKLTGRLPTGLSVGVLDAVTGRERTGRGTLEPATNYLVVRATQDLRGGQSGVGAMVTGVNRALDASSDPFLRRSAYTGGVDVRHRFWNRNYELTASLSASAVSGSAAAIARLQADGVHRYQRPDDGVALDPTRTRLAGDAQRLTVSKFGGGNTRFQSVYQRFSPGFESNDLGFQLRADEQLFRNWFSFNLQKPTRLYRQAYLNFNEWNSWTTAGLLTNVGVNTNWHVQLPVQHWLHAGASRNAMGASYDDRVARGGPAVRRSPSWNAFAGWEGDGRWAAIPNLFANVSGGDEGRSRSWSVDPGVSLRVASRVSSSLSLSYRRNQNDWQWTGNVGDAGADTTRYTFAHLDQTTMSVTTRLNVTATPTLSLQLWAQPFVSAGRYSDVRALAAPRAARYADRFAPYADTSGAVPAGFDVAQLRANTVVRWEYRPGSALFVVWQHGRESFGRDATTFNFRRDYGDLWGLHPNNTFLVKFSYWVNP</sequence>
<evidence type="ECO:0000259" key="1">
    <source>
        <dbReference type="Pfam" id="PF19313"/>
    </source>
</evidence>
<name>A0A6J4LG28_9BACT</name>